<evidence type="ECO:0000256" key="1">
    <source>
        <dbReference type="SAM" id="SignalP"/>
    </source>
</evidence>
<evidence type="ECO:0000313" key="3">
    <source>
        <dbReference type="Proteomes" id="UP001180453"/>
    </source>
</evidence>
<feature type="chain" id="PRO_5045567160" description="Secreted protein" evidence="1">
    <location>
        <begin position="19"/>
        <end position="213"/>
    </location>
</feature>
<proteinExistence type="predicted"/>
<name>A0ABU1YLW1_ROSSA</name>
<dbReference type="Proteomes" id="UP001180453">
    <property type="component" value="Unassembled WGS sequence"/>
</dbReference>
<feature type="signal peptide" evidence="1">
    <location>
        <begin position="1"/>
        <end position="18"/>
    </location>
</feature>
<reference evidence="2 3" key="1">
    <citation type="submission" date="2023-07" db="EMBL/GenBank/DDBJ databases">
        <title>Sorghum-associated microbial communities from plants grown in Nebraska, USA.</title>
        <authorList>
            <person name="Schachtman D."/>
        </authorList>
    </citation>
    <scope>NUCLEOTIDE SEQUENCE [LARGE SCALE GENOMIC DNA]</scope>
    <source>
        <strain evidence="2 3">BE314</strain>
    </source>
</reference>
<keyword evidence="1" id="KW-0732">Signal</keyword>
<comment type="caution">
    <text evidence="2">The sequence shown here is derived from an EMBL/GenBank/DDBJ whole genome shotgun (WGS) entry which is preliminary data.</text>
</comment>
<gene>
    <name evidence="2" type="ORF">J2X20_002483</name>
</gene>
<sequence length="213" mass="21676">MRRALLALALSAVGLAQAATVSVYASLAAWQAAVGGPDQAQDFSGYAPSTNLTGVAVLPGVTLTSNLGPVQTFAQTAMAFGPRANGNAYYEAHYALPFLAAALDITGFEAIPGVPSTAIDQGLLSFLFSDGTTQDIAISGGSGVPIFVGVISSSAIASLRWTEAHEGNGGNEESGLDNLRVALRTSNPLPLPGSLPLALLALGLTPLVRRQRG</sequence>
<protein>
    <recommendedName>
        <fullName evidence="4">Secreted protein</fullName>
    </recommendedName>
</protein>
<organism evidence="2 3">
    <name type="scientific">Roseateles saccharophilus</name>
    <name type="common">Pseudomonas saccharophila</name>
    <dbReference type="NCBI Taxonomy" id="304"/>
    <lineage>
        <taxon>Bacteria</taxon>
        <taxon>Pseudomonadati</taxon>
        <taxon>Pseudomonadota</taxon>
        <taxon>Betaproteobacteria</taxon>
        <taxon>Burkholderiales</taxon>
        <taxon>Sphaerotilaceae</taxon>
        <taxon>Roseateles</taxon>
    </lineage>
</organism>
<accession>A0ABU1YLW1</accession>
<keyword evidence="3" id="KW-1185">Reference proteome</keyword>
<dbReference type="RefSeq" id="WP_310265029.1">
    <property type="nucleotide sequence ID" value="NZ_JAVDXU010000001.1"/>
</dbReference>
<evidence type="ECO:0000313" key="2">
    <source>
        <dbReference type="EMBL" id="MDR7269854.1"/>
    </source>
</evidence>
<evidence type="ECO:0008006" key="4">
    <source>
        <dbReference type="Google" id="ProtNLM"/>
    </source>
</evidence>
<dbReference type="EMBL" id="JAVDXU010000001">
    <property type="protein sequence ID" value="MDR7269854.1"/>
    <property type="molecule type" value="Genomic_DNA"/>
</dbReference>